<dbReference type="AlphaFoldDB" id="A0A8H7AGS5"/>
<proteinExistence type="predicted"/>
<evidence type="ECO:0000313" key="3">
    <source>
        <dbReference type="Proteomes" id="UP000606974"/>
    </source>
</evidence>
<dbReference type="GO" id="GO:0009898">
    <property type="term" value="C:cytoplasmic side of plasma membrane"/>
    <property type="evidence" value="ECO:0007669"/>
    <property type="project" value="TreeGrafter"/>
</dbReference>
<keyword evidence="3" id="KW-1185">Reference proteome</keyword>
<feature type="compositionally biased region" description="Polar residues" evidence="1">
    <location>
        <begin position="458"/>
        <end position="480"/>
    </location>
</feature>
<comment type="caution">
    <text evidence="2">The sequence shown here is derived from an EMBL/GenBank/DDBJ whole genome shotgun (WGS) entry which is preliminary data.</text>
</comment>
<evidence type="ECO:0008006" key="4">
    <source>
        <dbReference type="Google" id="ProtNLM"/>
    </source>
</evidence>
<evidence type="ECO:0000256" key="1">
    <source>
        <dbReference type="SAM" id="MobiDB-lite"/>
    </source>
</evidence>
<evidence type="ECO:0000313" key="2">
    <source>
        <dbReference type="EMBL" id="KAF7506781.1"/>
    </source>
</evidence>
<sequence>MPELLDWLLQNEESFRKSRLPSLYSDLFLQRQTNPDGYNTNIHAWQTALSHAALAGHLPSSSASSPSILTLQTSEQLLNALSSRQYGRPLGLGAVIDESVRSGKMIPRSDFLRSKKSIYARSWVPSPWSLLSWGLKTIGLLGEESWDVNGRLRVGELVVVENLERSGGEVLSRQGRRAQSVTDRVVSREAFAEELASGIGGTEGVRLSERDVEILLKFLEREKQAISYNERVVKFKQPSAARPEPITHQDVTIASLKTLISTLTSQCDNLSARISSLTTTAFVAVKASNRISALSALRSKKLAERNLKQHSDTLSQLEEVYTKIEQAADQVEIVRVMEASAGVLKSMNKQVGGVERVEDVIEELREEMGKVDEVGQVINEPMGAREQVDEGEIDDELEAMEREEKEKEARRVKEKEEKEAEVTRRRLEEIARREDLEETEERRKVEELEQGTKKSQESESVPNEAVNQLDASTKRLSQMSLEDDAAGKTHDTDGMQGVQKAVAEGSS</sequence>
<dbReference type="PANTHER" id="PTHR22761">
    <property type="entry name" value="CHARGED MULTIVESICULAR BODY PROTEIN"/>
    <property type="match status" value="1"/>
</dbReference>
<feature type="compositionally biased region" description="Basic and acidic residues" evidence="1">
    <location>
        <begin position="402"/>
        <end position="457"/>
    </location>
</feature>
<organism evidence="2 3">
    <name type="scientific">Endocarpon pusillum</name>
    <dbReference type="NCBI Taxonomy" id="364733"/>
    <lineage>
        <taxon>Eukaryota</taxon>
        <taxon>Fungi</taxon>
        <taxon>Dikarya</taxon>
        <taxon>Ascomycota</taxon>
        <taxon>Pezizomycotina</taxon>
        <taxon>Eurotiomycetes</taxon>
        <taxon>Chaetothyriomycetidae</taxon>
        <taxon>Verrucariales</taxon>
        <taxon>Verrucariaceae</taxon>
        <taxon>Endocarpon</taxon>
    </lineage>
</organism>
<dbReference type="GO" id="GO:0005771">
    <property type="term" value="C:multivesicular body"/>
    <property type="evidence" value="ECO:0007669"/>
    <property type="project" value="TreeGrafter"/>
</dbReference>
<feature type="region of interest" description="Disordered" evidence="1">
    <location>
        <begin position="402"/>
        <end position="507"/>
    </location>
</feature>
<dbReference type="GO" id="GO:0000815">
    <property type="term" value="C:ESCRT III complex"/>
    <property type="evidence" value="ECO:0007669"/>
    <property type="project" value="TreeGrafter"/>
</dbReference>
<dbReference type="OrthoDB" id="10250120at2759"/>
<dbReference type="GO" id="GO:0032511">
    <property type="term" value="P:late endosome to vacuole transport via multivesicular body sorting pathway"/>
    <property type="evidence" value="ECO:0007669"/>
    <property type="project" value="TreeGrafter"/>
</dbReference>
<gene>
    <name evidence="2" type="ORF">GJ744_011393</name>
</gene>
<dbReference type="GO" id="GO:0006900">
    <property type="term" value="P:vesicle budding from membrane"/>
    <property type="evidence" value="ECO:0007669"/>
    <property type="project" value="TreeGrafter"/>
</dbReference>
<dbReference type="Proteomes" id="UP000606974">
    <property type="component" value="Unassembled WGS sequence"/>
</dbReference>
<dbReference type="InterPro" id="IPR005024">
    <property type="entry name" value="Snf7_fam"/>
</dbReference>
<accession>A0A8H7AGS5</accession>
<dbReference type="EMBL" id="JAACFV010000080">
    <property type="protein sequence ID" value="KAF7506781.1"/>
    <property type="molecule type" value="Genomic_DNA"/>
</dbReference>
<dbReference type="Gene3D" id="6.10.140.1230">
    <property type="match status" value="1"/>
</dbReference>
<dbReference type="Pfam" id="PF03357">
    <property type="entry name" value="Snf7"/>
    <property type="match status" value="1"/>
</dbReference>
<dbReference type="PANTHER" id="PTHR22761:SF18">
    <property type="entry name" value="SORTING PROTEIN SNF7 FAMILY PROTEIN, PUTATIVE (AFU_ORTHOLOGUE AFUA_2G16692)-RELATED"/>
    <property type="match status" value="1"/>
</dbReference>
<reference evidence="2" key="1">
    <citation type="submission" date="2020-02" db="EMBL/GenBank/DDBJ databases">
        <authorList>
            <person name="Palmer J.M."/>
        </authorList>
    </citation>
    <scope>NUCLEOTIDE SEQUENCE</scope>
    <source>
        <strain evidence="2">EPUS1.4</strain>
        <tissue evidence="2">Thallus</tissue>
    </source>
</reference>
<name>A0A8H7AGS5_9EURO</name>
<protein>
    <recommendedName>
        <fullName evidence="4">SNF7 family protein</fullName>
    </recommendedName>
</protein>